<feature type="compositionally biased region" description="Polar residues" evidence="1">
    <location>
        <begin position="78"/>
        <end position="97"/>
    </location>
</feature>
<gene>
    <name evidence="3" type="ORF">BDV33DRAFT_184779</name>
</gene>
<keyword evidence="4" id="KW-1185">Reference proteome</keyword>
<dbReference type="EMBL" id="ML733614">
    <property type="protein sequence ID" value="KAB8213434.1"/>
    <property type="molecule type" value="Genomic_DNA"/>
</dbReference>
<dbReference type="Proteomes" id="UP000326799">
    <property type="component" value="Unassembled WGS sequence"/>
</dbReference>
<protein>
    <submittedName>
        <fullName evidence="3">Uncharacterized protein</fullName>
    </submittedName>
</protein>
<sequence>MRYSLPLMVYTILSGTWASPTSLLQDVQVQKLHYPRSPQGWIGDGISGYNPLLRLGNEGDGTSIGPKATNGEPDMSLSALSKETGNDSPEASGSYLGNSAYGDPGDYQGNDAYGDSGDYLGNEAYGNSGTY</sequence>
<feature type="region of interest" description="Disordered" evidence="1">
    <location>
        <begin position="53"/>
        <end position="131"/>
    </location>
</feature>
<feature type="chain" id="PRO_5024838351" evidence="2">
    <location>
        <begin position="19"/>
        <end position="131"/>
    </location>
</feature>
<name>A0A5N6E9G2_9EURO</name>
<proteinExistence type="predicted"/>
<keyword evidence="2" id="KW-0732">Signal</keyword>
<evidence type="ECO:0000256" key="2">
    <source>
        <dbReference type="SAM" id="SignalP"/>
    </source>
</evidence>
<dbReference type="AlphaFoldDB" id="A0A5N6E9G2"/>
<evidence type="ECO:0000256" key="1">
    <source>
        <dbReference type="SAM" id="MobiDB-lite"/>
    </source>
</evidence>
<accession>A0A5N6E9G2</accession>
<feature type="signal peptide" evidence="2">
    <location>
        <begin position="1"/>
        <end position="18"/>
    </location>
</feature>
<organism evidence="3 4">
    <name type="scientific">Aspergillus novoparasiticus</name>
    <dbReference type="NCBI Taxonomy" id="986946"/>
    <lineage>
        <taxon>Eukaryota</taxon>
        <taxon>Fungi</taxon>
        <taxon>Dikarya</taxon>
        <taxon>Ascomycota</taxon>
        <taxon>Pezizomycotina</taxon>
        <taxon>Eurotiomycetes</taxon>
        <taxon>Eurotiomycetidae</taxon>
        <taxon>Eurotiales</taxon>
        <taxon>Aspergillaceae</taxon>
        <taxon>Aspergillus</taxon>
        <taxon>Aspergillus subgen. Circumdati</taxon>
    </lineage>
</organism>
<reference evidence="3 4" key="1">
    <citation type="submission" date="2019-04" db="EMBL/GenBank/DDBJ databases">
        <title>Fungal friends and foes A comparative genomics study of 23 Aspergillus species from section Flavi.</title>
        <authorList>
            <consortium name="DOE Joint Genome Institute"/>
            <person name="Kjaerbolling I."/>
            <person name="Vesth T.C."/>
            <person name="Frisvad J.C."/>
            <person name="Nybo J.L."/>
            <person name="Theobald S."/>
            <person name="Kildgaard S."/>
            <person name="Petersen T.I."/>
            <person name="Kuo A."/>
            <person name="Sato A."/>
            <person name="Lyhne E.K."/>
            <person name="Kogle M.E."/>
            <person name="Wiebenga A."/>
            <person name="Kun R.S."/>
            <person name="Lubbers R.J."/>
            <person name="Makela M.R."/>
            <person name="Barry K."/>
            <person name="Chovatia M."/>
            <person name="Clum A."/>
            <person name="Daum C."/>
            <person name="Haridas S."/>
            <person name="He G."/>
            <person name="LaButti K."/>
            <person name="Lipzen A."/>
            <person name="Mondo S."/>
            <person name="Pangilinan J."/>
            <person name="Riley R."/>
            <person name="Salamov A."/>
            <person name="Simmons B.A."/>
            <person name="Magnuson J.K."/>
            <person name="Henrissat B."/>
            <person name="Mortensen U.H."/>
            <person name="Larsen T.O."/>
            <person name="De vries R.P."/>
            <person name="Grigoriev I.V."/>
            <person name="Machida M."/>
            <person name="Baker S.E."/>
            <person name="Andersen M.R."/>
        </authorList>
    </citation>
    <scope>NUCLEOTIDE SEQUENCE [LARGE SCALE GENOMIC DNA]</scope>
    <source>
        <strain evidence="3 4">CBS 126849</strain>
    </source>
</reference>
<evidence type="ECO:0000313" key="4">
    <source>
        <dbReference type="Proteomes" id="UP000326799"/>
    </source>
</evidence>
<evidence type="ECO:0000313" key="3">
    <source>
        <dbReference type="EMBL" id="KAB8213434.1"/>
    </source>
</evidence>